<feature type="domain" description="NADH:flavin oxidoreductase/NADH oxidase N-terminal" evidence="6">
    <location>
        <begin position="38"/>
        <end position="375"/>
    </location>
</feature>
<dbReference type="CDD" id="cd02932">
    <property type="entry name" value="OYE_YqiM_FMN"/>
    <property type="match status" value="1"/>
</dbReference>
<evidence type="ECO:0000256" key="3">
    <source>
        <dbReference type="ARBA" id="ARBA00022643"/>
    </source>
</evidence>
<comment type="caution">
    <text evidence="7">The sequence shown here is derived from an EMBL/GenBank/DDBJ whole genome shotgun (WGS) entry which is preliminary data.</text>
</comment>
<proteinExistence type="predicted"/>
<dbReference type="Proteomes" id="UP000639403">
    <property type="component" value="Unassembled WGS sequence"/>
</dbReference>
<reference evidence="7" key="1">
    <citation type="submission" date="2020-11" db="EMBL/GenBank/DDBJ databases">
        <authorList>
            <person name="Koelle M."/>
            <person name="Horta M.A.C."/>
            <person name="Nowrousian M."/>
            <person name="Ohm R.A."/>
            <person name="Benz P."/>
            <person name="Pilgard A."/>
        </authorList>
    </citation>
    <scope>NUCLEOTIDE SEQUENCE</scope>
    <source>
        <strain evidence="7">FPRL280</strain>
    </source>
</reference>
<dbReference type="SUPFAM" id="SSF51395">
    <property type="entry name" value="FMN-linked oxidoreductases"/>
    <property type="match status" value="1"/>
</dbReference>
<sequence length="376" mass="40716">MEDIVSPAAPNTPYFTPLQVPPAGTAVDAQPEGKPIPKLFQPIKIRGVQFQNRIMLSPLGQSSSHNGQLTPWHSAHLGGILTYGPALTFIEATAVLPEGRTSPQDNGLWDDAQIEPLRKLAEFAHAQNQKLGIQLGHAGRKASTVAKWLHPEAGASIAVGGWPDDVVSASAVPFSDSLDYPRPKALDEAGIRRIVQGFVDAAARAVKAGVDVVDVHGAHGYLLHNFMSPVSNKRTDKYGGSFESRIHLALEVVDAVRAVIPTDMPLMFRVSATDWLEEFDEPSWQLEDTVNLAEILADHGVDLIDVSSGGTDRRQKIRFIAPAYQAHFAEAVKKRVGDRMLVAGVGGIKDGHIAQHVLQEQGVDMVLVGRQFLKDQ</sequence>
<evidence type="ECO:0000259" key="6">
    <source>
        <dbReference type="Pfam" id="PF00724"/>
    </source>
</evidence>
<keyword evidence="2" id="KW-0285">Flavoprotein</keyword>
<accession>A0A8H7PA71</accession>
<dbReference type="GO" id="GO:0003959">
    <property type="term" value="F:NADPH dehydrogenase activity"/>
    <property type="evidence" value="ECO:0007669"/>
    <property type="project" value="InterPro"/>
</dbReference>
<keyword evidence="3" id="KW-0288">FMN</keyword>
<reference evidence="7" key="2">
    <citation type="journal article" name="Front. Microbiol.">
        <title>Degradative Capacity of Two Strains of Rhodonia placenta: From Phenotype to Genotype.</title>
        <authorList>
            <person name="Kolle M."/>
            <person name="Horta M.A.C."/>
            <person name="Nowrousian M."/>
            <person name="Ohm R.A."/>
            <person name="Benz J.P."/>
            <person name="Pilgard A."/>
        </authorList>
    </citation>
    <scope>NUCLEOTIDE SEQUENCE</scope>
    <source>
        <strain evidence="7">FPRL280</strain>
    </source>
</reference>
<dbReference type="InterPro" id="IPR013785">
    <property type="entry name" value="Aldolase_TIM"/>
</dbReference>
<dbReference type="Gene3D" id="3.20.20.70">
    <property type="entry name" value="Aldolase class I"/>
    <property type="match status" value="1"/>
</dbReference>
<evidence type="ECO:0000256" key="5">
    <source>
        <dbReference type="ARBA" id="ARBA00023002"/>
    </source>
</evidence>
<evidence type="ECO:0000256" key="4">
    <source>
        <dbReference type="ARBA" id="ARBA00022857"/>
    </source>
</evidence>
<keyword evidence="5" id="KW-0560">Oxidoreductase</keyword>
<evidence type="ECO:0000313" key="7">
    <source>
        <dbReference type="EMBL" id="KAF9820856.1"/>
    </source>
</evidence>
<evidence type="ECO:0000256" key="1">
    <source>
        <dbReference type="ARBA" id="ARBA00001917"/>
    </source>
</evidence>
<dbReference type="EMBL" id="JADOXO010000007">
    <property type="protein sequence ID" value="KAF9820856.1"/>
    <property type="molecule type" value="Genomic_DNA"/>
</dbReference>
<gene>
    <name evidence="7" type="ORF">IEO21_01083</name>
</gene>
<dbReference type="GO" id="GO:0010181">
    <property type="term" value="F:FMN binding"/>
    <property type="evidence" value="ECO:0007669"/>
    <property type="project" value="InterPro"/>
</dbReference>
<organism evidence="7 8">
    <name type="scientific">Rhodonia placenta</name>
    <dbReference type="NCBI Taxonomy" id="104341"/>
    <lineage>
        <taxon>Eukaryota</taxon>
        <taxon>Fungi</taxon>
        <taxon>Dikarya</taxon>
        <taxon>Basidiomycota</taxon>
        <taxon>Agaricomycotina</taxon>
        <taxon>Agaricomycetes</taxon>
        <taxon>Polyporales</taxon>
        <taxon>Adustoporiaceae</taxon>
        <taxon>Rhodonia</taxon>
    </lineage>
</organism>
<evidence type="ECO:0000256" key="2">
    <source>
        <dbReference type="ARBA" id="ARBA00022630"/>
    </source>
</evidence>
<dbReference type="InterPro" id="IPR044152">
    <property type="entry name" value="YqjM-like"/>
</dbReference>
<dbReference type="PANTHER" id="PTHR43303:SF4">
    <property type="entry name" value="NADPH DEHYDROGENASE C23G7.10C-RELATED"/>
    <property type="match status" value="1"/>
</dbReference>
<comment type="cofactor">
    <cofactor evidence="1">
        <name>FMN</name>
        <dbReference type="ChEBI" id="CHEBI:58210"/>
    </cofactor>
</comment>
<keyword evidence="4" id="KW-0521">NADP</keyword>
<dbReference type="AlphaFoldDB" id="A0A8H7PA71"/>
<dbReference type="PANTHER" id="PTHR43303">
    <property type="entry name" value="NADPH DEHYDROGENASE C23G7.10C-RELATED"/>
    <property type="match status" value="1"/>
</dbReference>
<dbReference type="GO" id="GO:0050661">
    <property type="term" value="F:NADP binding"/>
    <property type="evidence" value="ECO:0007669"/>
    <property type="project" value="InterPro"/>
</dbReference>
<name>A0A8H7PA71_9APHY</name>
<dbReference type="Pfam" id="PF00724">
    <property type="entry name" value="Oxidored_FMN"/>
    <property type="match status" value="1"/>
</dbReference>
<evidence type="ECO:0000313" key="8">
    <source>
        <dbReference type="Proteomes" id="UP000639403"/>
    </source>
</evidence>
<protein>
    <recommendedName>
        <fullName evidence="6">NADH:flavin oxidoreductase/NADH oxidase N-terminal domain-containing protein</fullName>
    </recommendedName>
</protein>
<dbReference type="InterPro" id="IPR001155">
    <property type="entry name" value="OxRdtase_FMN_N"/>
</dbReference>